<organism evidence="1">
    <name type="scientific">Arundo donax</name>
    <name type="common">Giant reed</name>
    <name type="synonym">Donax arundinaceus</name>
    <dbReference type="NCBI Taxonomy" id="35708"/>
    <lineage>
        <taxon>Eukaryota</taxon>
        <taxon>Viridiplantae</taxon>
        <taxon>Streptophyta</taxon>
        <taxon>Embryophyta</taxon>
        <taxon>Tracheophyta</taxon>
        <taxon>Spermatophyta</taxon>
        <taxon>Magnoliopsida</taxon>
        <taxon>Liliopsida</taxon>
        <taxon>Poales</taxon>
        <taxon>Poaceae</taxon>
        <taxon>PACMAD clade</taxon>
        <taxon>Arundinoideae</taxon>
        <taxon>Arundineae</taxon>
        <taxon>Arundo</taxon>
    </lineage>
</organism>
<dbReference type="EMBL" id="GBRH01161293">
    <property type="protein sequence ID" value="JAE36603.1"/>
    <property type="molecule type" value="Transcribed_RNA"/>
</dbReference>
<evidence type="ECO:0000313" key="1">
    <source>
        <dbReference type="EMBL" id="JAE36603.1"/>
    </source>
</evidence>
<protein>
    <submittedName>
        <fullName evidence="1">Uncharacterized protein</fullName>
    </submittedName>
</protein>
<name>A0A0A9HUQ2_ARUDO</name>
<reference evidence="1" key="2">
    <citation type="journal article" date="2015" name="Data Brief">
        <title>Shoot transcriptome of the giant reed, Arundo donax.</title>
        <authorList>
            <person name="Barrero R.A."/>
            <person name="Guerrero F.D."/>
            <person name="Moolhuijzen P."/>
            <person name="Goolsby J.A."/>
            <person name="Tidwell J."/>
            <person name="Bellgard S.E."/>
            <person name="Bellgard M.I."/>
        </authorList>
    </citation>
    <scope>NUCLEOTIDE SEQUENCE</scope>
    <source>
        <tissue evidence="1">Shoot tissue taken approximately 20 cm above the soil surface</tissue>
    </source>
</reference>
<accession>A0A0A9HUQ2</accession>
<reference evidence="1" key="1">
    <citation type="submission" date="2014-09" db="EMBL/GenBank/DDBJ databases">
        <authorList>
            <person name="Magalhaes I.L.F."/>
            <person name="Oliveira U."/>
            <person name="Santos F.R."/>
            <person name="Vidigal T.H.D.A."/>
            <person name="Brescovit A.D."/>
            <person name="Santos A.J."/>
        </authorList>
    </citation>
    <scope>NUCLEOTIDE SEQUENCE</scope>
    <source>
        <tissue evidence="1">Shoot tissue taken approximately 20 cm above the soil surface</tissue>
    </source>
</reference>
<dbReference type="AlphaFoldDB" id="A0A0A9HUQ2"/>
<sequence length="35" mass="4122">MPLCQVHAFFSERCTFISLTIRKSSISSLYEREIK</sequence>
<proteinExistence type="predicted"/>